<feature type="site" description="Increases basicity of active site His" evidence="3">
    <location>
        <position position="140"/>
    </location>
</feature>
<dbReference type="AlphaFoldDB" id="A0A937FFL4"/>
<feature type="binding site" evidence="4">
    <location>
        <position position="169"/>
    </location>
    <ligand>
        <name>acetyl-CoA</name>
        <dbReference type="ChEBI" id="CHEBI:57288"/>
    </ligand>
</feature>
<accession>A0A937FFL4</accession>
<protein>
    <submittedName>
        <fullName evidence="6">Acetyltransferase</fullName>
    </submittedName>
</protein>
<evidence type="ECO:0000313" key="6">
    <source>
        <dbReference type="EMBL" id="MBL4932919.1"/>
    </source>
</evidence>
<gene>
    <name evidence="6" type="ORF">JK634_13985</name>
</gene>
<proteinExistence type="predicted"/>
<evidence type="ECO:0000256" key="1">
    <source>
        <dbReference type="ARBA" id="ARBA00022679"/>
    </source>
</evidence>
<dbReference type="InterPro" id="IPR018357">
    <property type="entry name" value="Hexapep_transf_CS"/>
</dbReference>
<dbReference type="InterPro" id="IPR041561">
    <property type="entry name" value="PglD_N"/>
</dbReference>
<dbReference type="NCBIfam" id="TIGR03570">
    <property type="entry name" value="NeuD_NnaD"/>
    <property type="match status" value="1"/>
</dbReference>
<evidence type="ECO:0000313" key="7">
    <source>
        <dbReference type="Proteomes" id="UP000623681"/>
    </source>
</evidence>
<dbReference type="PROSITE" id="PS00101">
    <property type="entry name" value="HEXAPEP_TRANSFERASES"/>
    <property type="match status" value="1"/>
</dbReference>
<reference evidence="6" key="1">
    <citation type="submission" date="2021-01" db="EMBL/GenBank/DDBJ databases">
        <title>Genome public.</title>
        <authorList>
            <person name="Liu C."/>
            <person name="Sun Q."/>
        </authorList>
    </citation>
    <scope>NUCLEOTIDE SEQUENCE</scope>
    <source>
        <strain evidence="6">YIM B02565</strain>
    </source>
</reference>
<keyword evidence="7" id="KW-1185">Reference proteome</keyword>
<sequence length="212" mass="22473">MRKIILIGAGGHCKVIIDIIKSTGLYEIVGITDKSEVDKKILDIDVIGDDSVLEEIFETGVEYAFICIGGISDLNIRNIIYNKLKKIGFKIPILIHKNAVISPYARIGEGTCVMANAVINADANIGCNCIINTSSVIEHDCNIDDNSHISPGTSLAGGVRIGYNSHIGIGATIIQSINIGNNVTVGAGSVVIEDIVDNTVAVGVPAKIIKYK</sequence>
<dbReference type="Proteomes" id="UP000623681">
    <property type="component" value="Unassembled WGS sequence"/>
</dbReference>
<dbReference type="Gene3D" id="2.160.10.10">
    <property type="entry name" value="Hexapeptide repeat proteins"/>
    <property type="match status" value="1"/>
</dbReference>
<evidence type="ECO:0000259" key="5">
    <source>
        <dbReference type="Pfam" id="PF17836"/>
    </source>
</evidence>
<dbReference type="GO" id="GO:0016740">
    <property type="term" value="F:transferase activity"/>
    <property type="evidence" value="ECO:0007669"/>
    <property type="project" value="UniProtKB-KW"/>
</dbReference>
<dbReference type="CDD" id="cd03360">
    <property type="entry name" value="LbH_AT_putative"/>
    <property type="match status" value="1"/>
</dbReference>
<dbReference type="PANTHER" id="PTHR43300:SF7">
    <property type="entry name" value="UDP-N-ACETYLBACILLOSAMINE N-ACETYLTRANSFERASE"/>
    <property type="match status" value="1"/>
</dbReference>
<evidence type="ECO:0000256" key="4">
    <source>
        <dbReference type="PIRSR" id="PIRSR620019-2"/>
    </source>
</evidence>
<dbReference type="SUPFAM" id="SSF51161">
    <property type="entry name" value="Trimeric LpxA-like enzymes"/>
    <property type="match status" value="1"/>
</dbReference>
<dbReference type="InterPro" id="IPR050179">
    <property type="entry name" value="Trans_hexapeptide_repeat"/>
</dbReference>
<dbReference type="PANTHER" id="PTHR43300">
    <property type="entry name" value="ACETYLTRANSFERASE"/>
    <property type="match status" value="1"/>
</dbReference>
<keyword evidence="2" id="KW-0677">Repeat</keyword>
<feature type="domain" description="PglD N-terminal" evidence="5">
    <location>
        <begin position="3"/>
        <end position="84"/>
    </location>
</feature>
<feature type="active site" description="Proton acceptor" evidence="3">
    <location>
        <position position="139"/>
    </location>
</feature>
<evidence type="ECO:0000256" key="3">
    <source>
        <dbReference type="PIRSR" id="PIRSR620019-1"/>
    </source>
</evidence>
<dbReference type="Pfam" id="PF17836">
    <property type="entry name" value="PglD_N"/>
    <property type="match status" value="1"/>
</dbReference>
<comment type="caution">
    <text evidence="6">The sequence shown here is derived from an EMBL/GenBank/DDBJ whole genome shotgun (WGS) entry which is preliminary data.</text>
</comment>
<evidence type="ECO:0000256" key="2">
    <source>
        <dbReference type="ARBA" id="ARBA00022737"/>
    </source>
</evidence>
<dbReference type="InterPro" id="IPR020019">
    <property type="entry name" value="AcTrfase_PglD-like"/>
</dbReference>
<dbReference type="Gene3D" id="3.40.50.20">
    <property type="match status" value="1"/>
</dbReference>
<dbReference type="RefSeq" id="WP_202768301.1">
    <property type="nucleotide sequence ID" value="NZ_JAESWA010000023.1"/>
</dbReference>
<name>A0A937FFL4_9CLOT</name>
<dbReference type="EMBL" id="JAESWA010000023">
    <property type="protein sequence ID" value="MBL4932919.1"/>
    <property type="molecule type" value="Genomic_DNA"/>
</dbReference>
<keyword evidence="1" id="KW-0808">Transferase</keyword>
<organism evidence="6 7">
    <name type="scientific">Clostridium paridis</name>
    <dbReference type="NCBI Taxonomy" id="2803863"/>
    <lineage>
        <taxon>Bacteria</taxon>
        <taxon>Bacillati</taxon>
        <taxon>Bacillota</taxon>
        <taxon>Clostridia</taxon>
        <taxon>Eubacteriales</taxon>
        <taxon>Clostridiaceae</taxon>
        <taxon>Clostridium</taxon>
    </lineage>
</organism>
<dbReference type="InterPro" id="IPR011004">
    <property type="entry name" value="Trimer_LpxA-like_sf"/>
</dbReference>
<feature type="binding site" evidence="4">
    <location>
        <position position="148"/>
    </location>
    <ligand>
        <name>acetyl-CoA</name>
        <dbReference type="ChEBI" id="CHEBI:57288"/>
    </ligand>
</feature>